<evidence type="ECO:0000256" key="5">
    <source>
        <dbReference type="ARBA" id="ARBA00022679"/>
    </source>
</evidence>
<dbReference type="SUPFAM" id="SSF47384">
    <property type="entry name" value="Homodimeric domain of signal transducing histidine kinase"/>
    <property type="match status" value="1"/>
</dbReference>
<dbReference type="InterPro" id="IPR003660">
    <property type="entry name" value="HAMP_dom"/>
</dbReference>
<evidence type="ECO:0000256" key="4">
    <source>
        <dbReference type="ARBA" id="ARBA00022553"/>
    </source>
</evidence>
<keyword evidence="15" id="KW-1185">Reference proteome</keyword>
<dbReference type="PANTHER" id="PTHR45528">
    <property type="entry name" value="SENSOR HISTIDINE KINASE CPXA"/>
    <property type="match status" value="1"/>
</dbReference>
<keyword evidence="6 11" id="KW-0812">Transmembrane</keyword>
<dbReference type="Pfam" id="PF02518">
    <property type="entry name" value="HATPase_c"/>
    <property type="match status" value="1"/>
</dbReference>
<dbReference type="InterPro" id="IPR036890">
    <property type="entry name" value="HATPase_C_sf"/>
</dbReference>
<evidence type="ECO:0000256" key="11">
    <source>
        <dbReference type="SAM" id="Phobius"/>
    </source>
</evidence>
<feature type="domain" description="HAMP" evidence="13">
    <location>
        <begin position="174"/>
        <end position="226"/>
    </location>
</feature>
<evidence type="ECO:0000256" key="10">
    <source>
        <dbReference type="ARBA" id="ARBA00023136"/>
    </source>
</evidence>
<accession>A0A3S5DZ62</accession>
<reference evidence="14 15" key="1">
    <citation type="submission" date="2018-12" db="EMBL/GenBank/DDBJ databases">
        <authorList>
            <consortium name="Pathogen Informatics"/>
        </authorList>
    </citation>
    <scope>NUCLEOTIDE SEQUENCE [LARGE SCALE GENOMIC DNA]</scope>
    <source>
        <strain evidence="14 15">NCTC3166</strain>
    </source>
</reference>
<dbReference type="PANTHER" id="PTHR45528:SF8">
    <property type="entry name" value="HISTIDINE KINASE"/>
    <property type="match status" value="1"/>
</dbReference>
<dbReference type="Pfam" id="PF00512">
    <property type="entry name" value="HisKA"/>
    <property type="match status" value="1"/>
</dbReference>
<dbReference type="InterPro" id="IPR005467">
    <property type="entry name" value="His_kinase_dom"/>
</dbReference>
<dbReference type="Proteomes" id="UP000270025">
    <property type="component" value="Chromosome"/>
</dbReference>
<evidence type="ECO:0000256" key="6">
    <source>
        <dbReference type="ARBA" id="ARBA00022692"/>
    </source>
</evidence>
<feature type="transmembrane region" description="Helical" evidence="11">
    <location>
        <begin position="21"/>
        <end position="46"/>
    </location>
</feature>
<proteinExistence type="predicted"/>
<organism evidence="14 15">
    <name type="scientific">Streptococcus viridans</name>
    <dbReference type="NCBI Taxonomy" id="78535"/>
    <lineage>
        <taxon>Bacteria</taxon>
        <taxon>Bacillati</taxon>
        <taxon>Bacillota</taxon>
        <taxon>Bacilli</taxon>
        <taxon>Lactobacillales</taxon>
        <taxon>Streptococcaceae</taxon>
        <taxon>Streptococcus</taxon>
    </lineage>
</organism>
<dbReference type="CDD" id="cd00082">
    <property type="entry name" value="HisKA"/>
    <property type="match status" value="1"/>
</dbReference>
<evidence type="ECO:0000256" key="9">
    <source>
        <dbReference type="ARBA" id="ARBA00023012"/>
    </source>
</evidence>
<evidence type="ECO:0000256" key="8">
    <source>
        <dbReference type="ARBA" id="ARBA00022989"/>
    </source>
</evidence>
<dbReference type="InterPro" id="IPR003594">
    <property type="entry name" value="HATPase_dom"/>
</dbReference>
<keyword evidence="10 11" id="KW-0472">Membrane</keyword>
<keyword evidence="8 11" id="KW-1133">Transmembrane helix</keyword>
<evidence type="ECO:0000313" key="15">
    <source>
        <dbReference type="Proteomes" id="UP000270025"/>
    </source>
</evidence>
<feature type="transmembrane region" description="Helical" evidence="11">
    <location>
        <begin position="151"/>
        <end position="173"/>
    </location>
</feature>
<evidence type="ECO:0000256" key="2">
    <source>
        <dbReference type="ARBA" id="ARBA00004141"/>
    </source>
</evidence>
<dbReference type="KEGG" id="svf:NCTC3166_01046"/>
<dbReference type="RefSeq" id="WP_126404236.1">
    <property type="nucleotide sequence ID" value="NZ_LR134266.1"/>
</dbReference>
<dbReference type="InterPro" id="IPR003661">
    <property type="entry name" value="HisK_dim/P_dom"/>
</dbReference>
<dbReference type="AlphaFoldDB" id="A0A3S5DZ62"/>
<dbReference type="Gene3D" id="6.10.340.10">
    <property type="match status" value="1"/>
</dbReference>
<keyword evidence="9" id="KW-0902">Two-component regulatory system</keyword>
<dbReference type="EMBL" id="LR134266">
    <property type="protein sequence ID" value="VED67226.1"/>
    <property type="molecule type" value="Genomic_DNA"/>
</dbReference>
<evidence type="ECO:0000256" key="3">
    <source>
        <dbReference type="ARBA" id="ARBA00012438"/>
    </source>
</evidence>
<evidence type="ECO:0000259" key="12">
    <source>
        <dbReference type="PROSITE" id="PS50109"/>
    </source>
</evidence>
<dbReference type="PROSITE" id="PS51257">
    <property type="entry name" value="PROKAR_LIPOPROTEIN"/>
    <property type="match status" value="1"/>
</dbReference>
<gene>
    <name evidence="14" type="primary">creC</name>
    <name evidence="14" type="ORF">NCTC3166_01046</name>
</gene>
<dbReference type="GO" id="GO:0005886">
    <property type="term" value="C:plasma membrane"/>
    <property type="evidence" value="ECO:0007669"/>
    <property type="project" value="TreeGrafter"/>
</dbReference>
<keyword evidence="5 14" id="KW-0808">Transferase</keyword>
<evidence type="ECO:0000259" key="13">
    <source>
        <dbReference type="PROSITE" id="PS50885"/>
    </source>
</evidence>
<comment type="catalytic activity">
    <reaction evidence="1">
        <text>ATP + protein L-histidine = ADP + protein N-phospho-L-histidine.</text>
        <dbReference type="EC" id="2.7.13.3"/>
    </reaction>
</comment>
<comment type="subcellular location">
    <subcellularLocation>
        <location evidence="2">Membrane</location>
        <topology evidence="2">Multi-pass membrane protein</topology>
    </subcellularLocation>
</comment>
<evidence type="ECO:0000313" key="14">
    <source>
        <dbReference type="EMBL" id="VED67226.1"/>
    </source>
</evidence>
<sequence length="455" mass="52032">MELIRKGQSLKIVFLKYLMTVGVGLGCAIVLALLTFTAFYSVGLILPANHTENLLQENKYKILNKIDFDEALIPKGASYMFLSPDGEVIKTNMDEAIQLKAKNFHNHEGFSTPYSSFIEFKRNDGYVLIHYSLEPHYNNDWMEKYFPSVDLLLIFLLIIFFLMSAFVATLIWAKRITRQLSPMLEASDKIANQELDFEIGSSNIKEFNDVLNSLDIMKKALSDSLRENWIKEENKRSQISALMHDLKTPVSIVQGNAELLKVTDLTDEQKDYVEYIIKNSTRISDYTKALMEMNQSIKLNSLNLKKVKVSEIIERVSEIAREITLIHDRTISKSINCEDSNVMIDVQLFERVIQNIFSNAIQYSPDKSNIELLIMTTDNILSISVIDEGPGFSNEDLKRGTEQFYRGDKSRHSATNYGLGLYNSWKIMLLHNGRIILENNSNKHGACVKLELPLL</sequence>
<name>A0A3S5DZ62_9STRE</name>
<dbReference type="Gene3D" id="1.10.287.130">
    <property type="match status" value="1"/>
</dbReference>
<evidence type="ECO:0000256" key="7">
    <source>
        <dbReference type="ARBA" id="ARBA00022777"/>
    </source>
</evidence>
<dbReference type="SMART" id="SM00387">
    <property type="entry name" value="HATPase_c"/>
    <property type="match status" value="1"/>
</dbReference>
<dbReference type="InterPro" id="IPR050398">
    <property type="entry name" value="HssS/ArlS-like"/>
</dbReference>
<dbReference type="PROSITE" id="PS50885">
    <property type="entry name" value="HAMP"/>
    <property type="match status" value="1"/>
</dbReference>
<dbReference type="InterPro" id="IPR036097">
    <property type="entry name" value="HisK_dim/P_sf"/>
</dbReference>
<dbReference type="GO" id="GO:0000155">
    <property type="term" value="F:phosphorelay sensor kinase activity"/>
    <property type="evidence" value="ECO:0007669"/>
    <property type="project" value="InterPro"/>
</dbReference>
<protein>
    <recommendedName>
        <fullName evidence="3">histidine kinase</fullName>
        <ecNumber evidence="3">2.7.13.3</ecNumber>
    </recommendedName>
</protein>
<dbReference type="Gene3D" id="3.30.565.10">
    <property type="entry name" value="Histidine kinase-like ATPase, C-terminal domain"/>
    <property type="match status" value="1"/>
</dbReference>
<dbReference type="SUPFAM" id="SSF55874">
    <property type="entry name" value="ATPase domain of HSP90 chaperone/DNA topoisomerase II/histidine kinase"/>
    <property type="match status" value="1"/>
</dbReference>
<feature type="domain" description="Histidine kinase" evidence="12">
    <location>
        <begin position="241"/>
        <end position="455"/>
    </location>
</feature>
<evidence type="ECO:0000256" key="1">
    <source>
        <dbReference type="ARBA" id="ARBA00000085"/>
    </source>
</evidence>
<keyword evidence="4" id="KW-0597">Phosphoprotein</keyword>
<keyword evidence="7 14" id="KW-0418">Kinase</keyword>
<dbReference type="PROSITE" id="PS50109">
    <property type="entry name" value="HIS_KIN"/>
    <property type="match status" value="1"/>
</dbReference>
<dbReference type="SMART" id="SM00388">
    <property type="entry name" value="HisKA"/>
    <property type="match status" value="1"/>
</dbReference>
<dbReference type="EC" id="2.7.13.3" evidence="3"/>